<sequence length="124" mass="13060">MSIVFGLSAFPAGPALGVEARSGQETAVHAFYVVHSDCSGGGGQRVAIRTPPAHGSARVALVAYRISEGRRCAGNTVKAAVLYYRPNAGFRGTDTIVIETIYARFPTQPVSDVYASETISVSVR</sequence>
<proteinExistence type="predicted"/>
<name>A0A0P6W992_9HYPH</name>
<dbReference type="AlphaFoldDB" id="A0A0P6W992"/>
<comment type="caution">
    <text evidence="1">The sequence shown here is derived from an EMBL/GenBank/DDBJ whole genome shotgun (WGS) entry which is preliminary data.</text>
</comment>
<keyword evidence="2" id="KW-1185">Reference proteome</keyword>
<protein>
    <submittedName>
        <fullName evidence="1">Uncharacterized protein</fullName>
    </submittedName>
</protein>
<evidence type="ECO:0000313" key="1">
    <source>
        <dbReference type="EMBL" id="KPL55144.1"/>
    </source>
</evidence>
<reference evidence="1 2" key="1">
    <citation type="submission" date="2015-09" db="EMBL/GenBank/DDBJ databases">
        <authorList>
            <person name="Jackson K.R."/>
            <person name="Lunt B.L."/>
            <person name="Fisher J.N.B."/>
            <person name="Gardner A.V."/>
            <person name="Bailey M.E."/>
            <person name="Deus L.M."/>
            <person name="Earl A.S."/>
            <person name="Gibby P.D."/>
            <person name="Hartmann K.A."/>
            <person name="Liu J.E."/>
            <person name="Manci A.M."/>
            <person name="Nielsen D.A."/>
            <person name="Solomon M.B."/>
            <person name="Breakwell D.P."/>
            <person name="Burnett S.H."/>
            <person name="Grose J.H."/>
        </authorList>
    </citation>
    <scope>NUCLEOTIDE SEQUENCE [LARGE SCALE GENOMIC DNA]</scope>
    <source>
        <strain evidence="1 2">16</strain>
    </source>
</reference>
<organism evidence="1 2">
    <name type="scientific">Prosthecodimorpha hirschii</name>
    <dbReference type="NCBI Taxonomy" id="665126"/>
    <lineage>
        <taxon>Bacteria</taxon>
        <taxon>Pseudomonadati</taxon>
        <taxon>Pseudomonadota</taxon>
        <taxon>Alphaproteobacteria</taxon>
        <taxon>Hyphomicrobiales</taxon>
        <taxon>Ancalomicrobiaceae</taxon>
        <taxon>Prosthecodimorpha</taxon>
    </lineage>
</organism>
<dbReference type="STRING" id="665126.ABB55_25350"/>
<accession>A0A0P6W992</accession>
<evidence type="ECO:0000313" key="2">
    <source>
        <dbReference type="Proteomes" id="UP000048984"/>
    </source>
</evidence>
<dbReference type="EMBL" id="LJYW01000001">
    <property type="protein sequence ID" value="KPL55144.1"/>
    <property type="molecule type" value="Genomic_DNA"/>
</dbReference>
<reference evidence="1 2" key="2">
    <citation type="submission" date="2015-10" db="EMBL/GenBank/DDBJ databases">
        <title>Draft Genome Sequence of Prosthecomicrobium hirschii ATCC 27832.</title>
        <authorList>
            <person name="Daniel J."/>
            <person name="Givan S.A."/>
            <person name="Brun Y.V."/>
            <person name="Brown P.J."/>
        </authorList>
    </citation>
    <scope>NUCLEOTIDE SEQUENCE [LARGE SCALE GENOMIC DNA]</scope>
    <source>
        <strain evidence="1 2">16</strain>
    </source>
</reference>
<gene>
    <name evidence="1" type="ORF">ABB55_25350</name>
</gene>
<dbReference type="Proteomes" id="UP000048984">
    <property type="component" value="Unassembled WGS sequence"/>
</dbReference>